<name>A0AAW1YLF7_RUBAR</name>
<evidence type="ECO:0000313" key="2">
    <source>
        <dbReference type="Proteomes" id="UP001457282"/>
    </source>
</evidence>
<dbReference type="Proteomes" id="UP001457282">
    <property type="component" value="Unassembled WGS sequence"/>
</dbReference>
<dbReference type="AlphaFoldDB" id="A0AAW1YLF7"/>
<protein>
    <submittedName>
        <fullName evidence="1">Uncharacterized protein</fullName>
    </submittedName>
</protein>
<organism evidence="1 2">
    <name type="scientific">Rubus argutus</name>
    <name type="common">Southern blackberry</name>
    <dbReference type="NCBI Taxonomy" id="59490"/>
    <lineage>
        <taxon>Eukaryota</taxon>
        <taxon>Viridiplantae</taxon>
        <taxon>Streptophyta</taxon>
        <taxon>Embryophyta</taxon>
        <taxon>Tracheophyta</taxon>
        <taxon>Spermatophyta</taxon>
        <taxon>Magnoliopsida</taxon>
        <taxon>eudicotyledons</taxon>
        <taxon>Gunneridae</taxon>
        <taxon>Pentapetalae</taxon>
        <taxon>rosids</taxon>
        <taxon>fabids</taxon>
        <taxon>Rosales</taxon>
        <taxon>Rosaceae</taxon>
        <taxon>Rosoideae</taxon>
        <taxon>Rosoideae incertae sedis</taxon>
        <taxon>Rubus</taxon>
    </lineage>
</organism>
<dbReference type="EMBL" id="JBEDUW010000001">
    <property type="protein sequence ID" value="KAK9949512.1"/>
    <property type="molecule type" value="Genomic_DNA"/>
</dbReference>
<gene>
    <name evidence="1" type="ORF">M0R45_005030</name>
</gene>
<comment type="caution">
    <text evidence="1">The sequence shown here is derived from an EMBL/GenBank/DDBJ whole genome shotgun (WGS) entry which is preliminary data.</text>
</comment>
<sequence>MGERLWRLWVSVEVDWVQEGDHGGRVDGWASTGTPGMVKLRVLFGLIDFALSLSRGSIESMAGRFAG</sequence>
<reference evidence="1 2" key="1">
    <citation type="journal article" date="2023" name="G3 (Bethesda)">
        <title>A chromosome-length genome assembly and annotation of blackberry (Rubus argutus, cv. 'Hillquist').</title>
        <authorList>
            <person name="Bruna T."/>
            <person name="Aryal R."/>
            <person name="Dudchenko O."/>
            <person name="Sargent D.J."/>
            <person name="Mead D."/>
            <person name="Buti M."/>
            <person name="Cavallini A."/>
            <person name="Hytonen T."/>
            <person name="Andres J."/>
            <person name="Pham M."/>
            <person name="Weisz D."/>
            <person name="Mascagni F."/>
            <person name="Usai G."/>
            <person name="Natali L."/>
            <person name="Bassil N."/>
            <person name="Fernandez G.E."/>
            <person name="Lomsadze A."/>
            <person name="Armour M."/>
            <person name="Olukolu B."/>
            <person name="Poorten T."/>
            <person name="Britton C."/>
            <person name="Davik J."/>
            <person name="Ashrafi H."/>
            <person name="Aiden E.L."/>
            <person name="Borodovsky M."/>
            <person name="Worthington M."/>
        </authorList>
    </citation>
    <scope>NUCLEOTIDE SEQUENCE [LARGE SCALE GENOMIC DNA]</scope>
    <source>
        <strain evidence="1">PI 553951</strain>
    </source>
</reference>
<proteinExistence type="predicted"/>
<accession>A0AAW1YLF7</accession>
<keyword evidence="2" id="KW-1185">Reference proteome</keyword>
<evidence type="ECO:0000313" key="1">
    <source>
        <dbReference type="EMBL" id="KAK9949512.1"/>
    </source>
</evidence>